<evidence type="ECO:0000256" key="1">
    <source>
        <dbReference type="SAM" id="Coils"/>
    </source>
</evidence>
<evidence type="ECO:0000313" key="4">
    <source>
        <dbReference type="Proteomes" id="UP000305948"/>
    </source>
</evidence>
<dbReference type="GO" id="GO:0046983">
    <property type="term" value="F:protein dimerization activity"/>
    <property type="evidence" value="ECO:0007669"/>
    <property type="project" value="InterPro"/>
</dbReference>
<keyword evidence="4" id="KW-1185">Reference proteome</keyword>
<dbReference type="SUPFAM" id="SSF81383">
    <property type="entry name" value="F-box domain"/>
    <property type="match status" value="1"/>
</dbReference>
<accession>A0A5C3MUX6</accession>
<evidence type="ECO:0000313" key="3">
    <source>
        <dbReference type="EMBL" id="TFK48733.1"/>
    </source>
</evidence>
<dbReference type="Gene3D" id="1.20.1280.50">
    <property type="match status" value="1"/>
</dbReference>
<proteinExistence type="predicted"/>
<keyword evidence="1" id="KW-0175">Coiled coil</keyword>
<dbReference type="PROSITE" id="PS50181">
    <property type="entry name" value="FBOX"/>
    <property type="match status" value="1"/>
</dbReference>
<protein>
    <recommendedName>
        <fullName evidence="2">F-box domain-containing protein</fullName>
    </recommendedName>
</protein>
<dbReference type="EMBL" id="ML213518">
    <property type="protein sequence ID" value="TFK48733.1"/>
    <property type="molecule type" value="Genomic_DNA"/>
</dbReference>
<organism evidence="3 4">
    <name type="scientific">Heliocybe sulcata</name>
    <dbReference type="NCBI Taxonomy" id="5364"/>
    <lineage>
        <taxon>Eukaryota</taxon>
        <taxon>Fungi</taxon>
        <taxon>Dikarya</taxon>
        <taxon>Basidiomycota</taxon>
        <taxon>Agaricomycotina</taxon>
        <taxon>Agaricomycetes</taxon>
        <taxon>Gloeophyllales</taxon>
        <taxon>Gloeophyllaceae</taxon>
        <taxon>Heliocybe</taxon>
    </lineage>
</organism>
<feature type="coiled-coil region" evidence="1">
    <location>
        <begin position="97"/>
        <end position="124"/>
    </location>
</feature>
<dbReference type="SMART" id="SM00256">
    <property type="entry name" value="FBOX"/>
    <property type="match status" value="1"/>
</dbReference>
<dbReference type="Proteomes" id="UP000305948">
    <property type="component" value="Unassembled WGS sequence"/>
</dbReference>
<feature type="domain" description="F-box" evidence="2">
    <location>
        <begin position="13"/>
        <end position="59"/>
    </location>
</feature>
<dbReference type="InterPro" id="IPR036047">
    <property type="entry name" value="F-box-like_dom_sf"/>
</dbReference>
<dbReference type="Pfam" id="PF00646">
    <property type="entry name" value="F-box"/>
    <property type="match status" value="1"/>
</dbReference>
<dbReference type="OrthoDB" id="2095648at2759"/>
<dbReference type="AlphaFoldDB" id="A0A5C3MUX6"/>
<gene>
    <name evidence="3" type="ORF">OE88DRAFT_1663850</name>
</gene>
<reference evidence="3 4" key="1">
    <citation type="journal article" date="2019" name="Nat. Ecol. Evol.">
        <title>Megaphylogeny resolves global patterns of mushroom evolution.</title>
        <authorList>
            <person name="Varga T."/>
            <person name="Krizsan K."/>
            <person name="Foldi C."/>
            <person name="Dima B."/>
            <person name="Sanchez-Garcia M."/>
            <person name="Sanchez-Ramirez S."/>
            <person name="Szollosi G.J."/>
            <person name="Szarkandi J.G."/>
            <person name="Papp V."/>
            <person name="Albert L."/>
            <person name="Andreopoulos W."/>
            <person name="Angelini C."/>
            <person name="Antonin V."/>
            <person name="Barry K.W."/>
            <person name="Bougher N.L."/>
            <person name="Buchanan P."/>
            <person name="Buyck B."/>
            <person name="Bense V."/>
            <person name="Catcheside P."/>
            <person name="Chovatia M."/>
            <person name="Cooper J."/>
            <person name="Damon W."/>
            <person name="Desjardin D."/>
            <person name="Finy P."/>
            <person name="Geml J."/>
            <person name="Haridas S."/>
            <person name="Hughes K."/>
            <person name="Justo A."/>
            <person name="Karasinski D."/>
            <person name="Kautmanova I."/>
            <person name="Kiss B."/>
            <person name="Kocsube S."/>
            <person name="Kotiranta H."/>
            <person name="LaButti K.M."/>
            <person name="Lechner B.E."/>
            <person name="Liimatainen K."/>
            <person name="Lipzen A."/>
            <person name="Lukacs Z."/>
            <person name="Mihaltcheva S."/>
            <person name="Morgado L.N."/>
            <person name="Niskanen T."/>
            <person name="Noordeloos M.E."/>
            <person name="Ohm R.A."/>
            <person name="Ortiz-Santana B."/>
            <person name="Ovrebo C."/>
            <person name="Racz N."/>
            <person name="Riley R."/>
            <person name="Savchenko A."/>
            <person name="Shiryaev A."/>
            <person name="Soop K."/>
            <person name="Spirin V."/>
            <person name="Szebenyi C."/>
            <person name="Tomsovsky M."/>
            <person name="Tulloss R.E."/>
            <person name="Uehling J."/>
            <person name="Grigoriev I.V."/>
            <person name="Vagvolgyi C."/>
            <person name="Papp T."/>
            <person name="Martin F.M."/>
            <person name="Miettinen O."/>
            <person name="Hibbett D.S."/>
            <person name="Nagy L.G."/>
        </authorList>
    </citation>
    <scope>NUCLEOTIDE SEQUENCE [LARGE SCALE GENOMIC DNA]</scope>
    <source>
        <strain evidence="3 4">OMC1185</strain>
    </source>
</reference>
<dbReference type="InterPro" id="IPR036638">
    <property type="entry name" value="HLH_DNA-bd_sf"/>
</dbReference>
<dbReference type="SUPFAM" id="SSF47459">
    <property type="entry name" value="HLH, helix-loop-helix DNA-binding domain"/>
    <property type="match status" value="1"/>
</dbReference>
<evidence type="ECO:0000259" key="2">
    <source>
        <dbReference type="PROSITE" id="PS50181"/>
    </source>
</evidence>
<sequence>MAPLPSTSNLTELPNLSALPDLVIEEILSHLEVPEMVRCRELCSRIRDIVDDSDYLQDNIDYYIEEEVSVYKLRDVLPLELQAEDEAVVLNNAADYMHVLERSNELLEERLNRIFQELQELKTVTLENARRVLGEEGLSNFDYSTERGEPA</sequence>
<dbReference type="InterPro" id="IPR001810">
    <property type="entry name" value="F-box_dom"/>
</dbReference>
<name>A0A5C3MUX6_9AGAM</name>